<organismHost>
    <name type="scientific">Paramecium bursaria</name>
    <dbReference type="NCBI Taxonomy" id="74790"/>
</organismHost>
<evidence type="ECO:0000313" key="2">
    <source>
        <dbReference type="Proteomes" id="UP000246715"/>
    </source>
</evidence>
<organism evidence="1 2">
    <name type="scientific">Paramecium bursaria Chlorella virus MT325</name>
    <name type="common">PBCV-MT325</name>
    <dbReference type="NCBI Taxonomy" id="346932"/>
    <lineage>
        <taxon>Viruses</taxon>
        <taxon>Varidnaviria</taxon>
        <taxon>Bamfordvirae</taxon>
        <taxon>Nucleocytoviricota</taxon>
        <taxon>Megaviricetes</taxon>
        <taxon>Algavirales</taxon>
        <taxon>Phycodnaviridae</taxon>
        <taxon>Chlorovirus</taxon>
        <taxon>Chlorovirus conductrix</taxon>
        <taxon>Paramecium bursaria Chlorella virus A1</taxon>
    </lineage>
</organism>
<dbReference type="EMBL" id="DQ491001">
    <property type="protein sequence ID" value="ABT14365.1"/>
    <property type="molecule type" value="Genomic_DNA"/>
</dbReference>
<accession>A7IVJ1</accession>
<dbReference type="Proteomes" id="UP000246715">
    <property type="component" value="Segment"/>
</dbReference>
<evidence type="ECO:0000313" key="1">
    <source>
        <dbReference type="EMBL" id="ABT14365.1"/>
    </source>
</evidence>
<proteinExistence type="predicted"/>
<name>A7IVJ1_PBCVM</name>
<gene>
    <name evidence="1" type="primary">M811L</name>
    <name evidence="1" type="ORF">MT325_M811L</name>
</gene>
<protein>
    <submittedName>
        <fullName evidence="1">Uncharacterized protein M811L</fullName>
    </submittedName>
</protein>
<sequence>MFQLAFIGHERFYEETIAGIPEDDVKKHIRIVCVNEKLPKFIPESFPKECIQNEWEIPEYEKFYQENNYYQNSVFFNTMNVIETLGLDQIGFFQYDMKMSPEIFDHIKRSCAEDKDASIAFYPYPIEQLFEIVNPGAWQFIIQQYSNFFQVPVDTDLLESKKLALYHTFVIPKKNYCRMMHFAKKVHPNIITFLTSTGTRHMAGTLERLFALFLNLEIVTGNMADFEWIDGLIHDDVNLRLRDEFRGVSLHK</sequence>
<reference evidence="1 2" key="1">
    <citation type="journal article" date="2007" name="Virology">
        <title>Sequence and annotation of the 314-kb MT325 and the 321-kb FR483 viruses that infect Chlorella Pbi.</title>
        <authorList>
            <person name="Fitzgerald L.A."/>
            <person name="Graves M.V."/>
            <person name="Li X."/>
            <person name="Feldblyum T."/>
            <person name="Hartigan J."/>
            <person name="Van Etten J.L."/>
        </authorList>
    </citation>
    <scope>NUCLEOTIDE SEQUENCE [LARGE SCALE GENOMIC DNA]</scope>
    <source>
        <strain evidence="1 2">MT325</strain>
    </source>
</reference>